<dbReference type="InterPro" id="IPR036259">
    <property type="entry name" value="MFS_trans_sf"/>
</dbReference>
<feature type="domain" description="Major facilitator superfamily (MFS) profile" evidence="26">
    <location>
        <begin position="1"/>
        <end position="401"/>
    </location>
</feature>
<evidence type="ECO:0000256" key="17">
    <source>
        <dbReference type="ARBA" id="ARBA00044903"/>
    </source>
</evidence>
<evidence type="ECO:0000256" key="4">
    <source>
        <dbReference type="ARBA" id="ARBA00022692"/>
    </source>
</evidence>
<evidence type="ECO:0000256" key="16">
    <source>
        <dbReference type="ARBA" id="ARBA00044900"/>
    </source>
</evidence>
<evidence type="ECO:0000256" key="14">
    <source>
        <dbReference type="ARBA" id="ARBA00044898"/>
    </source>
</evidence>
<evidence type="ECO:0000313" key="28">
    <source>
        <dbReference type="Proteomes" id="UP001222087"/>
    </source>
</evidence>
<comment type="catalytic activity">
    <reaction evidence="19">
        <text>L-alanyl-L-lysine(out) = L-alanyl-L-lysine(in)</text>
        <dbReference type="Rhea" id="RHEA:79415"/>
        <dbReference type="ChEBI" id="CHEBI:192470"/>
    </reaction>
</comment>
<accession>A0ABY8AWE4</accession>
<keyword evidence="7" id="KW-0458">Lysosome</keyword>
<evidence type="ECO:0000259" key="26">
    <source>
        <dbReference type="PROSITE" id="PS50850"/>
    </source>
</evidence>
<evidence type="ECO:0000313" key="27">
    <source>
        <dbReference type="EMBL" id="WED44041.1"/>
    </source>
</evidence>
<protein>
    <recommendedName>
        <fullName evidence="21">Lysosomal dipeptide transporter MFSD1</fullName>
    </recommendedName>
    <alternativeName>
        <fullName evidence="22">Major facilitator superfamily domain-containing protein 1</fullName>
    </alternativeName>
</protein>
<evidence type="ECO:0000256" key="7">
    <source>
        <dbReference type="ARBA" id="ARBA00023228"/>
    </source>
</evidence>
<feature type="transmembrane region" description="Helical" evidence="25">
    <location>
        <begin position="242"/>
        <end position="263"/>
    </location>
</feature>
<evidence type="ECO:0000256" key="8">
    <source>
        <dbReference type="ARBA" id="ARBA00044876"/>
    </source>
</evidence>
<feature type="transmembrane region" description="Helical" evidence="25">
    <location>
        <begin position="153"/>
        <end position="175"/>
    </location>
</feature>
<comment type="catalytic activity">
    <reaction evidence="14">
        <text>L-aspartyl-L-lysine(out) = L-aspartyl-L-lysine(in)</text>
        <dbReference type="Rhea" id="RHEA:79411"/>
        <dbReference type="ChEBI" id="CHEBI:229953"/>
    </reaction>
</comment>
<name>A0ABY8AWE4_9GAMM</name>
<feature type="transmembrane region" description="Helical" evidence="25">
    <location>
        <begin position="66"/>
        <end position="82"/>
    </location>
</feature>
<evidence type="ECO:0000256" key="2">
    <source>
        <dbReference type="ARBA" id="ARBA00008335"/>
    </source>
</evidence>
<sequence length="411" mass="45096">MWLFPLSFFTFQFILRLWPGLMMQQIMGQFSIDASHFGILAALYYYGYSGMQIPVAVMLERFTPRHIVFVFALLCGFATFLFSYTNNWYLACLGRFLVGAGSAVGFLAVSKVISEWFPKSRYAEMVGFSFTVGLLGAIYGGKPVSLLVANYNWQMVASALASIAICLGLSAYCFLRSPTTIQQKDTPSQGLKLSQFKKLLGLPSIWMLAFANFLMVGSLEGFADVWGVPYLTTAFGLDKSNAAQLVSFIFIGMLVGGPLLAFFSKKVGNYSVISVCGLGMALAFKLLLSSTTYNWYVLALIFFLIGVMCCYQVIVFAAGADLVEARLLGVAVAFLNCINMLGGSFFHTVIGHAMDASWEGAFNADGIRLYTLESYKSSLLWIPSCAMMGACLVGLVGLHLYRLNQQTLQKA</sequence>
<feature type="transmembrane region" description="Helical" evidence="25">
    <location>
        <begin position="270"/>
        <end position="289"/>
    </location>
</feature>
<feature type="transmembrane region" description="Helical" evidence="25">
    <location>
        <begin position="88"/>
        <end position="110"/>
    </location>
</feature>
<comment type="subcellular location">
    <subcellularLocation>
        <location evidence="1">Lysosome membrane</location>
        <topology evidence="1">Multi-pass membrane protein</topology>
    </subcellularLocation>
</comment>
<evidence type="ECO:0000256" key="25">
    <source>
        <dbReference type="SAM" id="Phobius"/>
    </source>
</evidence>
<dbReference type="Pfam" id="PF07690">
    <property type="entry name" value="MFS_1"/>
    <property type="match status" value="1"/>
</dbReference>
<keyword evidence="28" id="KW-1185">Reference proteome</keyword>
<evidence type="ECO:0000256" key="11">
    <source>
        <dbReference type="ARBA" id="ARBA00044884"/>
    </source>
</evidence>
<comment type="function">
    <text evidence="23">Lysosomal dipeptide uniporter that selectively exports lysine, arginine or histidine-containing dipeptides with a net positive charge from the lysosome lumen into the cytosol. Could play a role in a specific type of protein O-glycosylation indirectly regulating macrophages migration and tissue invasion. Also essential for liver homeostasis.</text>
</comment>
<gene>
    <name evidence="27" type="ORF">PXX05_04440</name>
</gene>
<evidence type="ECO:0000256" key="6">
    <source>
        <dbReference type="ARBA" id="ARBA00023136"/>
    </source>
</evidence>
<evidence type="ECO:0000256" key="20">
    <source>
        <dbReference type="ARBA" id="ARBA00044924"/>
    </source>
</evidence>
<dbReference type="InterPro" id="IPR052187">
    <property type="entry name" value="MFSD1"/>
</dbReference>
<evidence type="ECO:0000256" key="1">
    <source>
        <dbReference type="ARBA" id="ARBA00004155"/>
    </source>
</evidence>
<comment type="similarity">
    <text evidence="2">Belongs to the major facilitator superfamily.</text>
</comment>
<feature type="transmembrane region" description="Helical" evidence="25">
    <location>
        <begin position="122"/>
        <end position="141"/>
    </location>
</feature>
<evidence type="ECO:0000256" key="15">
    <source>
        <dbReference type="ARBA" id="ARBA00044899"/>
    </source>
</evidence>
<evidence type="ECO:0000256" key="9">
    <source>
        <dbReference type="ARBA" id="ARBA00044878"/>
    </source>
</evidence>
<evidence type="ECO:0000256" key="10">
    <source>
        <dbReference type="ARBA" id="ARBA00044881"/>
    </source>
</evidence>
<keyword evidence="4 25" id="KW-0812">Transmembrane</keyword>
<dbReference type="SUPFAM" id="SSF103473">
    <property type="entry name" value="MFS general substrate transporter"/>
    <property type="match status" value="1"/>
</dbReference>
<feature type="transmembrane region" description="Helical" evidence="25">
    <location>
        <begin position="379"/>
        <end position="401"/>
    </location>
</feature>
<evidence type="ECO:0000256" key="3">
    <source>
        <dbReference type="ARBA" id="ARBA00022448"/>
    </source>
</evidence>
<dbReference type="PROSITE" id="PS50850">
    <property type="entry name" value="MFS"/>
    <property type="match status" value="1"/>
</dbReference>
<comment type="catalytic activity">
    <reaction evidence="10">
        <text>L-alpha-aminoacyl-L-arginine(out) = L-alpha-aminoacyl-L-arginine(in)</text>
        <dbReference type="Rhea" id="RHEA:79367"/>
        <dbReference type="ChEBI" id="CHEBI:229968"/>
    </reaction>
</comment>
<comment type="catalytic activity">
    <reaction evidence="17">
        <text>L-arginyl-glycine(out) = L-arginyl-glycine(in)</text>
        <dbReference type="Rhea" id="RHEA:79391"/>
        <dbReference type="ChEBI" id="CHEBI:229955"/>
    </reaction>
</comment>
<comment type="subunit">
    <text evidence="24">Homodimer. Interacts with lysosomal protein GLMP (via lumenal domain); the interaction starts while both proteins are still in the endoplasmic reticulum and is required for stabilization of MFSD1 in lysosomes but has no direct effect on its targeting to lysosomes or transporter activity.</text>
</comment>
<comment type="catalytic activity">
    <reaction evidence="9">
        <text>L-histidyl-glycine(out) = L-histidyl-glycine(in)</text>
        <dbReference type="Rhea" id="RHEA:79395"/>
        <dbReference type="ChEBI" id="CHEBI:229957"/>
    </reaction>
</comment>
<evidence type="ECO:0000256" key="19">
    <source>
        <dbReference type="ARBA" id="ARBA00044919"/>
    </source>
</evidence>
<keyword evidence="3" id="KW-0813">Transport</keyword>
<evidence type="ECO:0000256" key="23">
    <source>
        <dbReference type="ARBA" id="ARBA00045709"/>
    </source>
</evidence>
<comment type="catalytic activity">
    <reaction evidence="20">
        <text>L-lysyl-glycine(out) = L-lysyl-glycine(in)</text>
        <dbReference type="Rhea" id="RHEA:79407"/>
        <dbReference type="ChEBI" id="CHEBI:191202"/>
    </reaction>
</comment>
<feature type="transmembrane region" description="Helical" evidence="25">
    <location>
        <begin position="295"/>
        <end position="320"/>
    </location>
</feature>
<evidence type="ECO:0000256" key="24">
    <source>
        <dbReference type="ARBA" id="ARBA00046376"/>
    </source>
</evidence>
<dbReference type="Gene3D" id="1.20.1250.20">
    <property type="entry name" value="MFS general substrate transporter like domains"/>
    <property type="match status" value="2"/>
</dbReference>
<dbReference type="InterPro" id="IPR011701">
    <property type="entry name" value="MFS"/>
</dbReference>
<comment type="catalytic activity">
    <reaction evidence="11">
        <text>L-alpha-aminoacyl-L-histidine(out) = L-alpha-aminoacyl-L-histidine(in)</text>
        <dbReference type="Rhea" id="RHEA:79375"/>
        <dbReference type="ChEBI" id="CHEBI:229967"/>
    </reaction>
</comment>
<dbReference type="EMBL" id="CP119078">
    <property type="protein sequence ID" value="WED44041.1"/>
    <property type="molecule type" value="Genomic_DNA"/>
</dbReference>
<comment type="catalytic activity">
    <reaction evidence="18">
        <text>L-histidyl-L-alpha-amino acid(out) = L-histidyl-L-alpha-amino acid(in)</text>
        <dbReference type="Rhea" id="RHEA:79379"/>
        <dbReference type="ChEBI" id="CHEBI:229964"/>
    </reaction>
</comment>
<dbReference type="RefSeq" id="WP_275089857.1">
    <property type="nucleotide sequence ID" value="NZ_CP119078.1"/>
</dbReference>
<comment type="catalytic activity">
    <reaction evidence="16">
        <text>L-lysyl-L-lysine(out) = L-lysyl-L-lysine(in)</text>
        <dbReference type="Rhea" id="RHEA:79403"/>
        <dbReference type="ChEBI" id="CHEBI:229956"/>
    </reaction>
</comment>
<feature type="transmembrane region" description="Helical" evidence="25">
    <location>
        <begin position="327"/>
        <end position="350"/>
    </location>
</feature>
<comment type="catalytic activity">
    <reaction evidence="13">
        <text>L-alpha-aminoacyl-L-lysine(out) = L-alpha-aminoacyl-L-lysine(in)</text>
        <dbReference type="Rhea" id="RHEA:79383"/>
        <dbReference type="ChEBI" id="CHEBI:229966"/>
    </reaction>
</comment>
<evidence type="ECO:0000256" key="22">
    <source>
        <dbReference type="ARBA" id="ARBA00045018"/>
    </source>
</evidence>
<evidence type="ECO:0000256" key="18">
    <source>
        <dbReference type="ARBA" id="ARBA00044912"/>
    </source>
</evidence>
<evidence type="ECO:0000256" key="5">
    <source>
        <dbReference type="ARBA" id="ARBA00022989"/>
    </source>
</evidence>
<comment type="catalytic activity">
    <reaction evidence="12">
        <text>L-lysyl-L-alpha-amino acid(out) = L-lysyl-L-alpha-amino acid(in)</text>
        <dbReference type="Rhea" id="RHEA:79387"/>
        <dbReference type="ChEBI" id="CHEBI:229965"/>
    </reaction>
</comment>
<proteinExistence type="inferred from homology"/>
<keyword evidence="6 25" id="KW-0472">Membrane</keyword>
<reference evidence="27 28" key="1">
    <citation type="submission" date="2023-02" db="EMBL/GenBank/DDBJ databases">
        <title>Genome Sequence of L. cardiaca H63T.</title>
        <authorList>
            <person name="Lopez A.E."/>
            <person name="Cianciotto N.P."/>
        </authorList>
    </citation>
    <scope>NUCLEOTIDE SEQUENCE [LARGE SCALE GENOMIC DNA]</scope>
    <source>
        <strain evidence="27 28">H63</strain>
    </source>
</reference>
<dbReference type="PANTHER" id="PTHR23512:SF3">
    <property type="entry name" value="MAJOR FACILITATOR SUPERFAMILY DOMAIN-CONTAINING PROTEIN 1"/>
    <property type="match status" value="1"/>
</dbReference>
<evidence type="ECO:0000256" key="21">
    <source>
        <dbReference type="ARBA" id="ARBA00044985"/>
    </source>
</evidence>
<evidence type="ECO:0000256" key="12">
    <source>
        <dbReference type="ARBA" id="ARBA00044891"/>
    </source>
</evidence>
<dbReference type="PANTHER" id="PTHR23512">
    <property type="entry name" value="MAJOR FACILITATOR SUPERFAMILY DOMAIN-CONTAINING PROTEIN 1"/>
    <property type="match status" value="1"/>
</dbReference>
<comment type="catalytic activity">
    <reaction evidence="15">
        <text>L-arginyl-L-alpha-amino acid(out) = L-arginyl-L-alpha-amino acid(in)</text>
        <dbReference type="Rhea" id="RHEA:79371"/>
        <dbReference type="ChEBI" id="CHEBI:84315"/>
    </reaction>
</comment>
<dbReference type="Proteomes" id="UP001222087">
    <property type="component" value="Chromosome"/>
</dbReference>
<keyword evidence="5 25" id="KW-1133">Transmembrane helix</keyword>
<comment type="catalytic activity">
    <reaction evidence="8">
        <text>L-lysyl-L-alanine(out) = L-lysyl-L-alanine(in)</text>
        <dbReference type="Rhea" id="RHEA:79399"/>
        <dbReference type="ChEBI" id="CHEBI:229954"/>
    </reaction>
</comment>
<evidence type="ECO:0000256" key="13">
    <source>
        <dbReference type="ARBA" id="ARBA00044893"/>
    </source>
</evidence>
<dbReference type="InterPro" id="IPR020846">
    <property type="entry name" value="MFS_dom"/>
</dbReference>
<feature type="transmembrane region" description="Helical" evidence="25">
    <location>
        <begin position="199"/>
        <end position="222"/>
    </location>
</feature>
<organism evidence="27 28">
    <name type="scientific">Legionella cardiaca</name>
    <dbReference type="NCBI Taxonomy" id="1071983"/>
    <lineage>
        <taxon>Bacteria</taxon>
        <taxon>Pseudomonadati</taxon>
        <taxon>Pseudomonadota</taxon>
        <taxon>Gammaproteobacteria</taxon>
        <taxon>Legionellales</taxon>
        <taxon>Legionellaceae</taxon>
        <taxon>Legionella</taxon>
    </lineage>
</organism>